<feature type="transmembrane region" description="Helical" evidence="1">
    <location>
        <begin position="63"/>
        <end position="82"/>
    </location>
</feature>
<feature type="domain" description="Alpha-L-glutamate ligase-related protein ATP-grasp" evidence="2">
    <location>
        <begin position="153"/>
        <end position="404"/>
    </location>
</feature>
<evidence type="ECO:0000313" key="3">
    <source>
        <dbReference type="EMBL" id="MDQ7248144.1"/>
    </source>
</evidence>
<evidence type="ECO:0000313" key="4">
    <source>
        <dbReference type="Proteomes" id="UP001230156"/>
    </source>
</evidence>
<proteinExistence type="predicted"/>
<comment type="caution">
    <text evidence="3">The sequence shown here is derived from an EMBL/GenBank/DDBJ whole genome shotgun (WGS) entry which is preliminary data.</text>
</comment>
<dbReference type="Proteomes" id="UP001230156">
    <property type="component" value="Unassembled WGS sequence"/>
</dbReference>
<gene>
    <name evidence="3" type="ORF">Q8A70_10730</name>
</gene>
<keyword evidence="1" id="KW-0472">Membrane</keyword>
<dbReference type="EMBL" id="JAUYVI010000003">
    <property type="protein sequence ID" value="MDQ7248144.1"/>
    <property type="molecule type" value="Genomic_DNA"/>
</dbReference>
<accession>A0ABU0YKA1</accession>
<keyword evidence="1" id="KW-0812">Transmembrane</keyword>
<evidence type="ECO:0000256" key="1">
    <source>
        <dbReference type="SAM" id="Phobius"/>
    </source>
</evidence>
<dbReference type="Pfam" id="PF14397">
    <property type="entry name" value="ATPgrasp_ST"/>
    <property type="match status" value="1"/>
</dbReference>
<feature type="transmembrane region" description="Helical" evidence="1">
    <location>
        <begin position="24"/>
        <end position="42"/>
    </location>
</feature>
<protein>
    <submittedName>
        <fullName evidence="3">Sugar-transfer associated ATP-grasp domain-containing protein</fullName>
    </submittedName>
</protein>
<evidence type="ECO:0000259" key="2">
    <source>
        <dbReference type="Pfam" id="PF14397"/>
    </source>
</evidence>
<dbReference type="RefSeq" id="WP_379955589.1">
    <property type="nucleotide sequence ID" value="NZ_JAUYVI010000003.1"/>
</dbReference>
<keyword evidence="4" id="KW-1185">Reference proteome</keyword>
<sequence>MTPPLARGAGKRRRVPIKVRQFPPPHLILWPGYAVGTPIWRLRRAYRIAWRRRFGLRDYLRTAVGWLLWPLISLVLALQAGIKLGGPVARGGGPGVARQIAEQVWLAFAYRIVPRYYYIFELHRPELRRRAAEYLTRAECKSGVYRALKQRGDRSKFVRINDKLSFSSFFGRNGLKVVPVLAAFRAGLRVGNVGDGKLPEGQDLFVKKIEGRGGIGAEVWLAQPHGGYRSSRGAESRAEELVAHVLELSKAGDYLIQPRLSNHPEIADLTPGALSTVRLLTILNEQGEPEAVNAAFRMAISKASPVDNFHAGGIAAPVDLATGTLGAATGLGLGGDFHWYETHPLTGARIRDRRLPQWEAAVALAIAAHRLVAPRVMVGWDIGFLPDGPCLIEGNTGPDADIHQRVELRPIGNARYGALLAWHLERRLGL</sequence>
<reference evidence="4" key="1">
    <citation type="submission" date="2023-08" db="EMBL/GenBank/DDBJ databases">
        <title>Rhodospirillaceae gen. nov., a novel taxon isolated from the Yangtze River Yuezi River estuary sludge.</title>
        <authorList>
            <person name="Ruan L."/>
        </authorList>
    </citation>
    <scope>NUCLEOTIDE SEQUENCE [LARGE SCALE GENOMIC DNA]</scope>
    <source>
        <strain evidence="4">R-7</strain>
    </source>
</reference>
<organism evidence="3 4">
    <name type="scientific">Dongia sedimenti</name>
    <dbReference type="NCBI Taxonomy" id="3064282"/>
    <lineage>
        <taxon>Bacteria</taxon>
        <taxon>Pseudomonadati</taxon>
        <taxon>Pseudomonadota</taxon>
        <taxon>Alphaproteobacteria</taxon>
        <taxon>Rhodospirillales</taxon>
        <taxon>Dongiaceae</taxon>
        <taxon>Dongia</taxon>
    </lineage>
</organism>
<dbReference type="InterPro" id="IPR039523">
    <property type="entry name" value="RimK-rel_E_lig_ATP-grasp"/>
</dbReference>
<name>A0ABU0YKA1_9PROT</name>
<keyword evidence="1" id="KW-1133">Transmembrane helix</keyword>